<reference evidence="2 3" key="1">
    <citation type="journal article" date="2019" name="Int. J. Syst. Evol. Microbiol.">
        <title>The Global Catalogue of Microorganisms (GCM) 10K type strain sequencing project: providing services to taxonomists for standard genome sequencing and annotation.</title>
        <authorList>
            <consortium name="The Broad Institute Genomics Platform"/>
            <consortium name="The Broad Institute Genome Sequencing Center for Infectious Disease"/>
            <person name="Wu L."/>
            <person name="Ma J."/>
        </authorList>
    </citation>
    <scope>NUCLEOTIDE SEQUENCE [LARGE SCALE GENOMIC DNA]</scope>
    <source>
        <strain evidence="2 3">JCM 11136</strain>
    </source>
</reference>
<feature type="region of interest" description="Disordered" evidence="1">
    <location>
        <begin position="1"/>
        <end position="23"/>
    </location>
</feature>
<comment type="caution">
    <text evidence="2">The sequence shown here is derived from an EMBL/GenBank/DDBJ whole genome shotgun (WGS) entry which is preliminary data.</text>
</comment>
<dbReference type="SUPFAM" id="SSF103473">
    <property type="entry name" value="MFS general substrate transporter"/>
    <property type="match status" value="1"/>
</dbReference>
<dbReference type="EMBL" id="BAAAHQ010000002">
    <property type="protein sequence ID" value="GAA0915042.1"/>
    <property type="molecule type" value="Genomic_DNA"/>
</dbReference>
<keyword evidence="3" id="KW-1185">Reference proteome</keyword>
<evidence type="ECO:0000313" key="2">
    <source>
        <dbReference type="EMBL" id="GAA0915042.1"/>
    </source>
</evidence>
<evidence type="ECO:0000313" key="3">
    <source>
        <dbReference type="Proteomes" id="UP001501578"/>
    </source>
</evidence>
<protein>
    <submittedName>
        <fullName evidence="2">Uncharacterized protein</fullName>
    </submittedName>
</protein>
<dbReference type="InterPro" id="IPR036259">
    <property type="entry name" value="MFS_trans_sf"/>
</dbReference>
<evidence type="ECO:0000256" key="1">
    <source>
        <dbReference type="SAM" id="MobiDB-lite"/>
    </source>
</evidence>
<dbReference type="RefSeq" id="WP_343948396.1">
    <property type="nucleotide sequence ID" value="NZ_BAAAHQ010000002.1"/>
</dbReference>
<gene>
    <name evidence="2" type="ORF">GCM10009560_08980</name>
</gene>
<dbReference type="Proteomes" id="UP001501578">
    <property type="component" value="Unassembled WGS sequence"/>
</dbReference>
<organism evidence="2 3">
    <name type="scientific">Nonomuraea longicatena</name>
    <dbReference type="NCBI Taxonomy" id="83682"/>
    <lineage>
        <taxon>Bacteria</taxon>
        <taxon>Bacillati</taxon>
        <taxon>Actinomycetota</taxon>
        <taxon>Actinomycetes</taxon>
        <taxon>Streptosporangiales</taxon>
        <taxon>Streptosporangiaceae</taxon>
        <taxon>Nonomuraea</taxon>
    </lineage>
</organism>
<proteinExistence type="predicted"/>
<name>A0ABN1NQY9_9ACTN</name>
<sequence length="84" mass="8014">MALTTDLVAGSVPPQKAGATSGLSTTCSDLGISLGIAIIGSVGAAAREAFTGGLNVAAACSAVIAATAALVRLRHVPPVKAPTS</sequence>
<accession>A0ABN1NQY9</accession>